<reference evidence="1 2" key="1">
    <citation type="submission" date="2013-09" db="EMBL/GenBank/DDBJ databases">
        <title>Corchorus capsularis genome sequencing.</title>
        <authorList>
            <person name="Alam M."/>
            <person name="Haque M.S."/>
            <person name="Islam M.S."/>
            <person name="Emdad E.M."/>
            <person name="Islam M.M."/>
            <person name="Ahmed B."/>
            <person name="Halim A."/>
            <person name="Hossen Q.M.M."/>
            <person name="Hossain M.Z."/>
            <person name="Ahmed R."/>
            <person name="Khan M.M."/>
            <person name="Islam R."/>
            <person name="Rashid M.M."/>
            <person name="Khan S.A."/>
            <person name="Rahman M.S."/>
            <person name="Alam M."/>
        </authorList>
    </citation>
    <scope>NUCLEOTIDE SEQUENCE [LARGE SCALE GENOMIC DNA]</scope>
    <source>
        <strain evidence="2">cv. CVL-1</strain>
        <tissue evidence="1">Whole seedling</tissue>
    </source>
</reference>
<proteinExistence type="predicted"/>
<dbReference type="AlphaFoldDB" id="A0A1R3JWY7"/>
<dbReference type="Proteomes" id="UP000188268">
    <property type="component" value="Unassembled WGS sequence"/>
</dbReference>
<sequence length="19" mass="2039">AIFCIADLANTAKLRAYQG</sequence>
<dbReference type="EMBL" id="AWWV01006898">
    <property type="protein sequence ID" value="OMO99281.1"/>
    <property type="molecule type" value="Genomic_DNA"/>
</dbReference>
<organism evidence="1 2">
    <name type="scientific">Corchorus capsularis</name>
    <name type="common">Jute</name>
    <dbReference type="NCBI Taxonomy" id="210143"/>
    <lineage>
        <taxon>Eukaryota</taxon>
        <taxon>Viridiplantae</taxon>
        <taxon>Streptophyta</taxon>
        <taxon>Embryophyta</taxon>
        <taxon>Tracheophyta</taxon>
        <taxon>Spermatophyta</taxon>
        <taxon>Magnoliopsida</taxon>
        <taxon>eudicotyledons</taxon>
        <taxon>Gunneridae</taxon>
        <taxon>Pentapetalae</taxon>
        <taxon>rosids</taxon>
        <taxon>malvids</taxon>
        <taxon>Malvales</taxon>
        <taxon>Malvaceae</taxon>
        <taxon>Grewioideae</taxon>
        <taxon>Apeibeae</taxon>
        <taxon>Corchorus</taxon>
    </lineage>
</organism>
<accession>A0A1R3JWY7</accession>
<protein>
    <submittedName>
        <fullName evidence="1">Uncharacterized protein</fullName>
    </submittedName>
</protein>
<name>A0A1R3JWY7_COCAP</name>
<keyword evidence="2" id="KW-1185">Reference proteome</keyword>
<gene>
    <name evidence="1" type="ORF">CCACVL1_03871</name>
</gene>
<evidence type="ECO:0000313" key="2">
    <source>
        <dbReference type="Proteomes" id="UP000188268"/>
    </source>
</evidence>
<evidence type="ECO:0000313" key="1">
    <source>
        <dbReference type="EMBL" id="OMO99281.1"/>
    </source>
</evidence>
<comment type="caution">
    <text evidence="1">The sequence shown here is derived from an EMBL/GenBank/DDBJ whole genome shotgun (WGS) entry which is preliminary data.</text>
</comment>
<feature type="non-terminal residue" evidence="1">
    <location>
        <position position="1"/>
    </location>
</feature>